<evidence type="ECO:0000313" key="1">
    <source>
        <dbReference type="EMBL" id="GAH51545.1"/>
    </source>
</evidence>
<reference evidence="1" key="1">
    <citation type="journal article" date="2014" name="Front. Microbiol.">
        <title>High frequency of phylogenetically diverse reductive dehalogenase-homologous genes in deep subseafloor sedimentary metagenomes.</title>
        <authorList>
            <person name="Kawai M."/>
            <person name="Futagami T."/>
            <person name="Toyoda A."/>
            <person name="Takaki Y."/>
            <person name="Nishi S."/>
            <person name="Hori S."/>
            <person name="Arai W."/>
            <person name="Tsubouchi T."/>
            <person name="Morono Y."/>
            <person name="Uchiyama I."/>
            <person name="Ito T."/>
            <person name="Fujiyama A."/>
            <person name="Inagaki F."/>
            <person name="Takami H."/>
        </authorList>
    </citation>
    <scope>NUCLEOTIDE SEQUENCE</scope>
    <source>
        <strain evidence="1">Expedition CK06-06</strain>
    </source>
</reference>
<dbReference type="AlphaFoldDB" id="X1H389"/>
<dbReference type="EMBL" id="BARU01023302">
    <property type="protein sequence ID" value="GAH51545.1"/>
    <property type="molecule type" value="Genomic_DNA"/>
</dbReference>
<comment type="caution">
    <text evidence="1">The sequence shown here is derived from an EMBL/GenBank/DDBJ whole genome shotgun (WGS) entry which is preliminary data.</text>
</comment>
<feature type="non-terminal residue" evidence="1">
    <location>
        <position position="1"/>
    </location>
</feature>
<protein>
    <submittedName>
        <fullName evidence="1">Uncharacterized protein</fullName>
    </submittedName>
</protein>
<accession>X1H389</accession>
<gene>
    <name evidence="1" type="ORF">S03H2_37834</name>
</gene>
<proteinExistence type="predicted"/>
<organism evidence="1">
    <name type="scientific">marine sediment metagenome</name>
    <dbReference type="NCBI Taxonomy" id="412755"/>
    <lineage>
        <taxon>unclassified sequences</taxon>
        <taxon>metagenomes</taxon>
        <taxon>ecological metagenomes</taxon>
    </lineage>
</organism>
<sequence>SKDRGAVYSLADFDSYSYPYDSFRSFWEEAKFGSQCVIFFTDGQRQAIIRTGSYRTPDGNKIKLKKVTEKRAAYNFYFNKTVVPWFEEYIKPWKVVYITKYLRSASMCYWGAIIAREDKSIQVKKVKGKSGKAGEVHRNKFDSIKKDEYLVLLRQGHTRGLAASLVGIHRATVSIHMNKDSAFADAVSEAESDAIGKVENALFEAATSGNVTAIQVYLYNRDPKRWADRRNIQLAGEGGGPIKTEIIVSSDTAKKLTERIVKGENT</sequence>
<name>X1H389_9ZZZZ</name>